<evidence type="ECO:0000256" key="1">
    <source>
        <dbReference type="ARBA" id="ARBA00004429"/>
    </source>
</evidence>
<dbReference type="OrthoDB" id="9806127at2"/>
<dbReference type="EMBL" id="QNRE01000022">
    <property type="protein sequence ID" value="RBO82485.1"/>
    <property type="molecule type" value="Genomic_DNA"/>
</dbReference>
<keyword evidence="6" id="KW-0547">Nucleotide-binding</keyword>
<evidence type="ECO:0000256" key="11">
    <source>
        <dbReference type="ARBA" id="ARBA00023455"/>
    </source>
</evidence>
<dbReference type="Proteomes" id="UP000252586">
    <property type="component" value="Unassembled WGS sequence"/>
</dbReference>
<name>A0A366CXZ5_9NOCA</name>
<dbReference type="RefSeq" id="WP_067511246.1">
    <property type="nucleotide sequence ID" value="NZ_QNRE01000022.1"/>
</dbReference>
<dbReference type="SMART" id="SM00382">
    <property type="entry name" value="AAA"/>
    <property type="match status" value="1"/>
</dbReference>
<keyword evidence="8" id="KW-1278">Translocase</keyword>
<dbReference type="GO" id="GO:0140359">
    <property type="term" value="F:ABC-type transporter activity"/>
    <property type="evidence" value="ECO:0007669"/>
    <property type="project" value="InterPro"/>
</dbReference>
<dbReference type="STRING" id="1210090.GCA_001613185_04564"/>
<dbReference type="InterPro" id="IPR003439">
    <property type="entry name" value="ABC_transporter-like_ATP-bd"/>
</dbReference>
<evidence type="ECO:0000256" key="10">
    <source>
        <dbReference type="ARBA" id="ARBA00023136"/>
    </source>
</evidence>
<dbReference type="GO" id="GO:0034040">
    <property type="term" value="F:ATPase-coupled lipid transmembrane transporter activity"/>
    <property type="evidence" value="ECO:0007669"/>
    <property type="project" value="TreeGrafter"/>
</dbReference>
<evidence type="ECO:0000313" key="15">
    <source>
        <dbReference type="EMBL" id="RBO82485.1"/>
    </source>
</evidence>
<organism evidence="15 16">
    <name type="scientific">Nocardia puris</name>
    <dbReference type="NCBI Taxonomy" id="208602"/>
    <lineage>
        <taxon>Bacteria</taxon>
        <taxon>Bacillati</taxon>
        <taxon>Actinomycetota</taxon>
        <taxon>Actinomycetes</taxon>
        <taxon>Mycobacteriales</taxon>
        <taxon>Nocardiaceae</taxon>
        <taxon>Nocardia</taxon>
    </lineage>
</organism>
<reference evidence="15 16" key="1">
    <citation type="submission" date="2018-06" db="EMBL/GenBank/DDBJ databases">
        <title>Genomic Encyclopedia of Type Strains, Phase IV (KMG-IV): sequencing the most valuable type-strain genomes for metagenomic binning, comparative biology and taxonomic classification.</title>
        <authorList>
            <person name="Goeker M."/>
        </authorList>
    </citation>
    <scope>NUCLEOTIDE SEQUENCE [LARGE SCALE GENOMIC DNA]</scope>
    <source>
        <strain evidence="15 16">DSM 44599</strain>
    </source>
</reference>
<feature type="domain" description="ABC transmembrane type-1" evidence="14">
    <location>
        <begin position="30"/>
        <end position="312"/>
    </location>
</feature>
<dbReference type="GO" id="GO:0016887">
    <property type="term" value="F:ATP hydrolysis activity"/>
    <property type="evidence" value="ECO:0007669"/>
    <property type="project" value="InterPro"/>
</dbReference>
<comment type="similarity">
    <text evidence="11">Belongs to the ABC transporter superfamily. Siderophore-Fe(3+) uptake transporter (SIUT) (TC 3.A.1.21) family.</text>
</comment>
<dbReference type="GO" id="GO:0005886">
    <property type="term" value="C:plasma membrane"/>
    <property type="evidence" value="ECO:0007669"/>
    <property type="project" value="UniProtKB-SubCell"/>
</dbReference>
<dbReference type="Pfam" id="PF00005">
    <property type="entry name" value="ABC_tran"/>
    <property type="match status" value="1"/>
</dbReference>
<feature type="transmembrane region" description="Helical" evidence="12">
    <location>
        <begin position="29"/>
        <end position="54"/>
    </location>
</feature>
<proteinExistence type="inferred from homology"/>
<evidence type="ECO:0000259" key="14">
    <source>
        <dbReference type="PROSITE" id="PS50929"/>
    </source>
</evidence>
<feature type="transmembrane region" description="Helical" evidence="12">
    <location>
        <begin position="66"/>
        <end position="85"/>
    </location>
</feature>
<evidence type="ECO:0000256" key="4">
    <source>
        <dbReference type="ARBA" id="ARBA00022519"/>
    </source>
</evidence>
<feature type="domain" description="ABC transporter" evidence="13">
    <location>
        <begin position="343"/>
        <end position="576"/>
    </location>
</feature>
<keyword evidence="16" id="KW-1185">Reference proteome</keyword>
<evidence type="ECO:0000256" key="7">
    <source>
        <dbReference type="ARBA" id="ARBA00022840"/>
    </source>
</evidence>
<dbReference type="PROSITE" id="PS50929">
    <property type="entry name" value="ABC_TM1F"/>
    <property type="match status" value="1"/>
</dbReference>
<evidence type="ECO:0000259" key="13">
    <source>
        <dbReference type="PROSITE" id="PS50893"/>
    </source>
</evidence>
<gene>
    <name evidence="15" type="ORF">DFR74_12225</name>
</gene>
<evidence type="ECO:0000256" key="9">
    <source>
        <dbReference type="ARBA" id="ARBA00022989"/>
    </source>
</evidence>
<evidence type="ECO:0000256" key="6">
    <source>
        <dbReference type="ARBA" id="ARBA00022741"/>
    </source>
</evidence>
<dbReference type="PANTHER" id="PTHR24221">
    <property type="entry name" value="ATP-BINDING CASSETTE SUB-FAMILY B"/>
    <property type="match status" value="1"/>
</dbReference>
<dbReference type="InterPro" id="IPR039421">
    <property type="entry name" value="Type_1_exporter"/>
</dbReference>
<feature type="transmembrane region" description="Helical" evidence="12">
    <location>
        <begin position="286"/>
        <end position="310"/>
    </location>
</feature>
<dbReference type="SUPFAM" id="SSF52540">
    <property type="entry name" value="P-loop containing nucleoside triphosphate hydrolases"/>
    <property type="match status" value="1"/>
</dbReference>
<evidence type="ECO:0000256" key="8">
    <source>
        <dbReference type="ARBA" id="ARBA00022967"/>
    </source>
</evidence>
<dbReference type="CDD" id="cd07346">
    <property type="entry name" value="ABC_6TM_exporters"/>
    <property type="match status" value="1"/>
</dbReference>
<dbReference type="InterPro" id="IPR017871">
    <property type="entry name" value="ABC_transporter-like_CS"/>
</dbReference>
<evidence type="ECO:0000313" key="16">
    <source>
        <dbReference type="Proteomes" id="UP000252586"/>
    </source>
</evidence>
<evidence type="ECO:0000256" key="2">
    <source>
        <dbReference type="ARBA" id="ARBA00022448"/>
    </source>
</evidence>
<dbReference type="PROSITE" id="PS00211">
    <property type="entry name" value="ABC_TRANSPORTER_1"/>
    <property type="match status" value="1"/>
</dbReference>
<comment type="caution">
    <text evidence="15">The sequence shown here is derived from an EMBL/GenBank/DDBJ whole genome shotgun (WGS) entry which is preliminary data.</text>
</comment>
<dbReference type="AlphaFoldDB" id="A0A366CXZ5"/>
<keyword evidence="10 12" id="KW-0472">Membrane</keyword>
<accession>A0A366CXZ5</accession>
<evidence type="ECO:0000256" key="5">
    <source>
        <dbReference type="ARBA" id="ARBA00022692"/>
    </source>
</evidence>
<dbReference type="InterPro" id="IPR011527">
    <property type="entry name" value="ABC1_TM_dom"/>
</dbReference>
<keyword evidence="9 12" id="KW-1133">Transmembrane helix</keyword>
<dbReference type="PANTHER" id="PTHR24221:SF654">
    <property type="entry name" value="ATP-BINDING CASSETTE SUB-FAMILY B MEMBER 6"/>
    <property type="match status" value="1"/>
</dbReference>
<dbReference type="InterPro" id="IPR027417">
    <property type="entry name" value="P-loop_NTPase"/>
</dbReference>
<dbReference type="Pfam" id="PF00664">
    <property type="entry name" value="ABC_membrane"/>
    <property type="match status" value="1"/>
</dbReference>
<keyword evidence="2" id="KW-0813">Transport</keyword>
<evidence type="ECO:0000256" key="12">
    <source>
        <dbReference type="SAM" id="Phobius"/>
    </source>
</evidence>
<keyword evidence="7 15" id="KW-0067">ATP-binding</keyword>
<dbReference type="Gene3D" id="1.20.1560.10">
    <property type="entry name" value="ABC transporter type 1, transmembrane domain"/>
    <property type="match status" value="1"/>
</dbReference>
<feature type="transmembrane region" description="Helical" evidence="12">
    <location>
        <begin position="171"/>
        <end position="190"/>
    </location>
</feature>
<dbReference type="InterPro" id="IPR036640">
    <property type="entry name" value="ABC1_TM_sf"/>
</dbReference>
<sequence>MTAPSPTPDEANQPEGGLGVVLGPVRGRLIAAAALQAAASLAGLAPFVAVVEIAREFLRDGPTDRGAVWAWVAVAVAAFAVRTFGSAAAYTLSHAADADLGLRLRREMAAHLGRVPLGWFADRGSGRVKRALTDDVGAVHHVVAHAFNDLVAAVVTPLAALGYLFWLDWRLAGLSLVPFLLWGAAVALMTRGEAERQRRWSAELDRLGAAVVEFVDGIAVVKAFGGAGSAQDRYRRAGDDLARFLGEWLVPLRGLEALAATVISPPVLLVTALAGGVWLGSDPVDIVAFAMLTVGLGAPITALGFGALSLQAATAAAGRLAALLRTPELPPATAPKSPDGARVEFDGVRFSYDGRTDVLDGVDLTLEPGTVTALVGPSGSGKSTLARLLPRFWDVTDGAVRMGGVDVREIAERDLYRQIGFVFQETSLLRTSIRDNIALARPDATLAEVERAARAAQIHERVTALPRGYDSVVGDDAHLSGGEAQRVSIARALLADAPVLVLDEATAFADPESEAAVQDALSRLVAGRTLLVIAHRLNTIRDAARIVVLARGRVVESGAHDELLARDGEYARLWRAQTPAWEESR</sequence>
<dbReference type="Gene3D" id="3.40.50.300">
    <property type="entry name" value="P-loop containing nucleotide triphosphate hydrolases"/>
    <property type="match status" value="1"/>
</dbReference>
<feature type="transmembrane region" description="Helical" evidence="12">
    <location>
        <begin position="257"/>
        <end position="280"/>
    </location>
</feature>
<dbReference type="InterPro" id="IPR003593">
    <property type="entry name" value="AAA+_ATPase"/>
</dbReference>
<dbReference type="SUPFAM" id="SSF90123">
    <property type="entry name" value="ABC transporter transmembrane region"/>
    <property type="match status" value="1"/>
</dbReference>
<comment type="subcellular location">
    <subcellularLocation>
        <location evidence="1">Cell inner membrane</location>
        <topology evidence="1">Multi-pass membrane protein</topology>
    </subcellularLocation>
</comment>
<dbReference type="FunFam" id="3.40.50.300:FF:000221">
    <property type="entry name" value="Multidrug ABC transporter ATP-binding protein"/>
    <property type="match status" value="1"/>
</dbReference>
<protein>
    <submittedName>
        <fullName evidence="15">ATP-binding cassette subfamily B protein</fullName>
    </submittedName>
</protein>
<dbReference type="GO" id="GO:0005524">
    <property type="term" value="F:ATP binding"/>
    <property type="evidence" value="ECO:0007669"/>
    <property type="project" value="UniProtKB-KW"/>
</dbReference>
<evidence type="ECO:0000256" key="3">
    <source>
        <dbReference type="ARBA" id="ARBA00022475"/>
    </source>
</evidence>
<keyword evidence="3" id="KW-1003">Cell membrane</keyword>
<keyword evidence="5 12" id="KW-0812">Transmembrane</keyword>
<dbReference type="PROSITE" id="PS50893">
    <property type="entry name" value="ABC_TRANSPORTER_2"/>
    <property type="match status" value="1"/>
</dbReference>
<keyword evidence="4" id="KW-0997">Cell inner membrane</keyword>